<gene>
    <name evidence="7" type="ORF">ABU614_04790</name>
</gene>
<dbReference type="SUPFAM" id="SSF56112">
    <property type="entry name" value="Protein kinase-like (PK-like)"/>
    <property type="match status" value="1"/>
</dbReference>
<evidence type="ECO:0000313" key="7">
    <source>
        <dbReference type="EMBL" id="XCO76109.1"/>
    </source>
</evidence>
<accession>A0AAU8MV83</accession>
<dbReference type="PROSITE" id="PS50011">
    <property type="entry name" value="PROTEIN_KINASE_DOM"/>
    <property type="match status" value="1"/>
</dbReference>
<dbReference type="CDD" id="cd14014">
    <property type="entry name" value="STKc_PknB_like"/>
    <property type="match status" value="1"/>
</dbReference>
<dbReference type="RefSeq" id="WP_363799498.1">
    <property type="nucleotide sequence ID" value="NZ_CP159925.1"/>
</dbReference>
<evidence type="ECO:0000259" key="6">
    <source>
        <dbReference type="PROSITE" id="PS50011"/>
    </source>
</evidence>
<dbReference type="AlphaFoldDB" id="A0AAU8MV83"/>
<dbReference type="SMART" id="SM00220">
    <property type="entry name" value="S_TKc"/>
    <property type="match status" value="1"/>
</dbReference>
<dbReference type="InterPro" id="IPR017441">
    <property type="entry name" value="Protein_kinase_ATP_BS"/>
</dbReference>
<evidence type="ECO:0000256" key="5">
    <source>
        <dbReference type="PROSITE-ProRule" id="PRU10141"/>
    </source>
</evidence>
<dbReference type="InterPro" id="IPR011009">
    <property type="entry name" value="Kinase-like_dom_sf"/>
</dbReference>
<dbReference type="PANTHER" id="PTHR43289:SF34">
    <property type="entry name" value="SERINE_THREONINE-PROTEIN KINASE YBDM-RELATED"/>
    <property type="match status" value="1"/>
</dbReference>
<proteinExistence type="predicted"/>
<evidence type="ECO:0000256" key="4">
    <source>
        <dbReference type="ARBA" id="ARBA00022840"/>
    </source>
</evidence>
<dbReference type="EMBL" id="CP159925">
    <property type="protein sequence ID" value="XCO76109.1"/>
    <property type="molecule type" value="Genomic_DNA"/>
</dbReference>
<reference evidence="7" key="1">
    <citation type="submission" date="2024-06" db="EMBL/GenBank/DDBJ databases">
        <authorList>
            <person name="Li S."/>
        </authorList>
    </citation>
    <scope>NUCLEOTIDE SEQUENCE</scope>
    <source>
        <strain evidence="7">SR10</strain>
    </source>
</reference>
<dbReference type="Gene3D" id="1.10.510.10">
    <property type="entry name" value="Transferase(Phosphotransferase) domain 1"/>
    <property type="match status" value="1"/>
</dbReference>
<dbReference type="InterPro" id="IPR011990">
    <property type="entry name" value="TPR-like_helical_dom_sf"/>
</dbReference>
<dbReference type="Gene3D" id="3.30.200.20">
    <property type="entry name" value="Phosphorylase Kinase, domain 1"/>
    <property type="match status" value="1"/>
</dbReference>
<dbReference type="PANTHER" id="PTHR43289">
    <property type="entry name" value="MITOGEN-ACTIVATED PROTEIN KINASE KINASE KINASE 20-RELATED"/>
    <property type="match status" value="1"/>
</dbReference>
<evidence type="ECO:0000256" key="3">
    <source>
        <dbReference type="ARBA" id="ARBA00022777"/>
    </source>
</evidence>
<dbReference type="GO" id="GO:0004674">
    <property type="term" value="F:protein serine/threonine kinase activity"/>
    <property type="evidence" value="ECO:0007669"/>
    <property type="project" value="UniProtKB-EC"/>
</dbReference>
<keyword evidence="4 5" id="KW-0067">ATP-binding</keyword>
<dbReference type="PROSITE" id="PS00107">
    <property type="entry name" value="PROTEIN_KINASE_ATP"/>
    <property type="match status" value="1"/>
</dbReference>
<feature type="binding site" evidence="5">
    <location>
        <position position="107"/>
    </location>
    <ligand>
        <name>ATP</name>
        <dbReference type="ChEBI" id="CHEBI:30616"/>
    </ligand>
</feature>
<keyword evidence="3 7" id="KW-0418">Kinase</keyword>
<dbReference type="InterPro" id="IPR000719">
    <property type="entry name" value="Prot_kinase_dom"/>
</dbReference>
<dbReference type="Pfam" id="PF00069">
    <property type="entry name" value="Pkinase"/>
    <property type="match status" value="1"/>
</dbReference>
<keyword evidence="2 5" id="KW-0547">Nucleotide-binding</keyword>
<dbReference type="Gene3D" id="1.25.40.10">
    <property type="entry name" value="Tetratricopeptide repeat domain"/>
    <property type="match status" value="1"/>
</dbReference>
<evidence type="ECO:0000256" key="2">
    <source>
        <dbReference type="ARBA" id="ARBA00022741"/>
    </source>
</evidence>
<keyword evidence="1 7" id="KW-0808">Transferase</keyword>
<dbReference type="InterPro" id="IPR008271">
    <property type="entry name" value="Ser/Thr_kinase_AS"/>
</dbReference>
<sequence>MSAASDDFERQALLELRALLDTDPARRAAGIEAIADPALRVRVAALLAQATGGTTAAQGGEADSDPIGPGHRLGPYRVLERIGRGGMGEVFRAKRCDGAFEREVALKCIWGGLAPLAERFQRERELLAQLQHPGIARLYDGGVAGDGRPWFAMELVRGAPITEWCDAREAALEQRAELLIQVCAAVDAAHRALIVHRDLKPANVLVDEDGRVKLLDFGIAKQLQPDAGEQAPTLAMTPAWAAPEQRDGRPITTATDVYQLGRLLRALLIGVPAATDIGGPRVAAAYRALRRRDPQAALRLAAARATTPARLQARLRGDLDCIAARACAEEPAQRYRSAAALAEDLQRWLARRPVAVRGEDRLYRLRRLLRRQWPAFAASAAGLALAVAGGVYHLQRLDRELVRTRTARDAATAAQGRAEAQRERAEATAEYFVDLFKQARPRQTDGGEVSARELLSASLEQLLSDRERDPRARASLLAANARAWATLGRMREADRAAAAAIGLMQADPGADAETLIKTRMRRIGYLHHLQRSDRAQEELDAALALAAKRPSRDPELGTQLQLWRANLASERDDAPTARDAYGQVLKLTAAALQRPAACRLHYGALGNLAMLDIDQHRPADAERRLRRALEMIGPCGIRDRADGLILRRVLTVALIDQARMAEARALADDVAAQSRAHFGADDSFLRHALYVQALVELADGRVDAALTRLPEVIRGDAAHLPAQAPARRDALGLQALAWIARADAGEPGASAMAMSDAVPGAAAAADLTAAVRVLSAVSTDAPGTPSDPAARFHALALAYAQCRRRPSTSQHEAFAAALRAVGELRPWRARLSRDWSRRCGTSG</sequence>
<name>A0AAU8MV83_9GAMM</name>
<dbReference type="PROSITE" id="PS00108">
    <property type="entry name" value="PROTEIN_KINASE_ST"/>
    <property type="match status" value="1"/>
</dbReference>
<dbReference type="EC" id="2.7.11.1" evidence="7"/>
<feature type="domain" description="Protein kinase" evidence="6">
    <location>
        <begin position="76"/>
        <end position="349"/>
    </location>
</feature>
<dbReference type="GO" id="GO:0005524">
    <property type="term" value="F:ATP binding"/>
    <property type="evidence" value="ECO:0007669"/>
    <property type="project" value="UniProtKB-UniRule"/>
</dbReference>
<organism evidence="7">
    <name type="scientific">Lysobacter firmicutimachus</name>
    <dbReference type="NCBI Taxonomy" id="1792846"/>
    <lineage>
        <taxon>Bacteria</taxon>
        <taxon>Pseudomonadati</taxon>
        <taxon>Pseudomonadota</taxon>
        <taxon>Gammaproteobacteria</taxon>
        <taxon>Lysobacterales</taxon>
        <taxon>Lysobacteraceae</taxon>
        <taxon>Lysobacter</taxon>
    </lineage>
</organism>
<protein>
    <submittedName>
        <fullName evidence="7">Serine/threonine-protein kinase</fullName>
        <ecNumber evidence="7">2.7.11.1</ecNumber>
    </submittedName>
</protein>
<evidence type="ECO:0000256" key="1">
    <source>
        <dbReference type="ARBA" id="ARBA00022679"/>
    </source>
</evidence>